<dbReference type="InterPro" id="IPR036028">
    <property type="entry name" value="SH3-like_dom_sf"/>
</dbReference>
<evidence type="ECO:0000256" key="3">
    <source>
        <dbReference type="SAM" id="MobiDB-lite"/>
    </source>
</evidence>
<dbReference type="Ensembl" id="ENSOSIT00000005656.1">
    <property type="protein sequence ID" value="ENSOSIP00000005283.1"/>
    <property type="gene ID" value="ENSOSIG00000003636.1"/>
</dbReference>
<evidence type="ECO:0000313" key="5">
    <source>
        <dbReference type="Ensembl" id="ENSOSIP00000005283.1"/>
    </source>
</evidence>
<feature type="compositionally biased region" description="Basic and acidic residues" evidence="3">
    <location>
        <begin position="115"/>
        <end position="127"/>
    </location>
</feature>
<evidence type="ECO:0000259" key="4">
    <source>
        <dbReference type="PROSITE" id="PS50002"/>
    </source>
</evidence>
<feature type="region of interest" description="Disordered" evidence="3">
    <location>
        <begin position="99"/>
        <end position="136"/>
    </location>
</feature>
<dbReference type="AlphaFoldDB" id="A0A8C7WYI3"/>
<organism evidence="5 6">
    <name type="scientific">Oryzias sinensis</name>
    <name type="common">Chinese medaka</name>
    <dbReference type="NCBI Taxonomy" id="183150"/>
    <lineage>
        <taxon>Eukaryota</taxon>
        <taxon>Metazoa</taxon>
        <taxon>Chordata</taxon>
        <taxon>Craniata</taxon>
        <taxon>Vertebrata</taxon>
        <taxon>Euteleostomi</taxon>
        <taxon>Actinopterygii</taxon>
        <taxon>Neopterygii</taxon>
        <taxon>Teleostei</taxon>
        <taxon>Neoteleostei</taxon>
        <taxon>Acanthomorphata</taxon>
        <taxon>Ovalentaria</taxon>
        <taxon>Atherinomorphae</taxon>
        <taxon>Beloniformes</taxon>
        <taxon>Adrianichthyidae</taxon>
        <taxon>Oryziinae</taxon>
        <taxon>Oryzias</taxon>
    </lineage>
</organism>
<protein>
    <recommendedName>
        <fullName evidence="4">SH3 domain-containing protein</fullName>
    </recommendedName>
</protein>
<dbReference type="SUPFAM" id="SSF50044">
    <property type="entry name" value="SH3-domain"/>
    <property type="match status" value="1"/>
</dbReference>
<keyword evidence="6" id="KW-1185">Reference proteome</keyword>
<dbReference type="PANTHER" id="PTHR46026">
    <property type="entry name" value="RHO-TYPE GUANINE NUCLEOTIDE EXCHANGE FACTOR, ISOFORM F"/>
    <property type="match status" value="1"/>
</dbReference>
<proteinExistence type="predicted"/>
<dbReference type="GO" id="GO:0005085">
    <property type="term" value="F:guanyl-nucleotide exchange factor activity"/>
    <property type="evidence" value="ECO:0007669"/>
    <property type="project" value="TreeGrafter"/>
</dbReference>
<dbReference type="SMART" id="SM00326">
    <property type="entry name" value="SH3"/>
    <property type="match status" value="1"/>
</dbReference>
<dbReference type="Pfam" id="PF14604">
    <property type="entry name" value="SH3_9"/>
    <property type="match status" value="1"/>
</dbReference>
<sequence length="136" mass="15243">MHFHELNIKNAVKEIFKKNTNDFLKAQQEDELSLTVGDIITNIRRDDGGWWEGELGGRRGLFPDNFVRVKSDMPLADTPTSNDELRSQTSETTSHFYNVCVYPGKDSPGSESDGGDSRSETGSEIHPKKVIKILSD</sequence>
<keyword evidence="1 2" id="KW-0728">SH3 domain</keyword>
<evidence type="ECO:0000256" key="1">
    <source>
        <dbReference type="ARBA" id="ARBA00022443"/>
    </source>
</evidence>
<dbReference type="PROSITE" id="PS50002">
    <property type="entry name" value="SH3"/>
    <property type="match status" value="1"/>
</dbReference>
<reference evidence="5" key="1">
    <citation type="submission" date="2025-08" db="UniProtKB">
        <authorList>
            <consortium name="Ensembl"/>
        </authorList>
    </citation>
    <scope>IDENTIFICATION</scope>
</reference>
<reference evidence="5" key="2">
    <citation type="submission" date="2025-09" db="UniProtKB">
        <authorList>
            <consortium name="Ensembl"/>
        </authorList>
    </citation>
    <scope>IDENTIFICATION</scope>
</reference>
<feature type="compositionally biased region" description="Polar residues" evidence="3">
    <location>
        <begin position="78"/>
        <end position="91"/>
    </location>
</feature>
<evidence type="ECO:0000256" key="2">
    <source>
        <dbReference type="PROSITE-ProRule" id="PRU00192"/>
    </source>
</evidence>
<dbReference type="Gene3D" id="2.30.30.40">
    <property type="entry name" value="SH3 Domains"/>
    <property type="match status" value="1"/>
</dbReference>
<dbReference type="GO" id="GO:0005737">
    <property type="term" value="C:cytoplasm"/>
    <property type="evidence" value="ECO:0007669"/>
    <property type="project" value="TreeGrafter"/>
</dbReference>
<dbReference type="PRINTS" id="PR00452">
    <property type="entry name" value="SH3DOMAIN"/>
</dbReference>
<dbReference type="PANTHER" id="PTHR46026:SF1">
    <property type="entry name" value="RHO-TYPE GUANINE NUCLEOTIDE EXCHANGE FACTOR, ISOFORM F"/>
    <property type="match status" value="1"/>
</dbReference>
<evidence type="ECO:0000313" key="6">
    <source>
        <dbReference type="Proteomes" id="UP000694383"/>
    </source>
</evidence>
<dbReference type="InterPro" id="IPR001452">
    <property type="entry name" value="SH3_domain"/>
</dbReference>
<dbReference type="Proteomes" id="UP000694383">
    <property type="component" value="Unplaced"/>
</dbReference>
<feature type="region of interest" description="Disordered" evidence="3">
    <location>
        <begin position="72"/>
        <end position="91"/>
    </location>
</feature>
<name>A0A8C7WYI3_9TELE</name>
<feature type="domain" description="SH3" evidence="4">
    <location>
        <begin position="12"/>
        <end position="72"/>
    </location>
</feature>
<accession>A0A8C7WYI3</accession>